<dbReference type="InterPro" id="IPR031726">
    <property type="entry name" value="PglL_A"/>
</dbReference>
<feature type="transmembrane region" description="Helical" evidence="5">
    <location>
        <begin position="109"/>
        <end position="129"/>
    </location>
</feature>
<evidence type="ECO:0000259" key="6">
    <source>
        <dbReference type="Pfam" id="PF04932"/>
    </source>
</evidence>
<dbReference type="InterPro" id="IPR021797">
    <property type="entry name" value="Wzy_C_2"/>
</dbReference>
<evidence type="ECO:0000259" key="7">
    <source>
        <dbReference type="Pfam" id="PF11846"/>
    </source>
</evidence>
<proteinExistence type="predicted"/>
<dbReference type="PANTHER" id="PTHR37422:SF21">
    <property type="entry name" value="EXOQ-LIKE PROTEIN"/>
    <property type="match status" value="1"/>
</dbReference>
<evidence type="ECO:0000256" key="1">
    <source>
        <dbReference type="ARBA" id="ARBA00004141"/>
    </source>
</evidence>
<dbReference type="Pfam" id="PF11846">
    <property type="entry name" value="Wzy_C_2"/>
    <property type="match status" value="1"/>
</dbReference>
<evidence type="ECO:0000256" key="2">
    <source>
        <dbReference type="ARBA" id="ARBA00022692"/>
    </source>
</evidence>
<feature type="domain" description="Virulence factor membrane-bound polymerase C-terminal" evidence="7">
    <location>
        <begin position="396"/>
        <end position="592"/>
    </location>
</feature>
<organism evidence="9 10">
    <name type="scientific">Oceanisphaera pacifica</name>
    <dbReference type="NCBI Taxonomy" id="2818389"/>
    <lineage>
        <taxon>Bacteria</taxon>
        <taxon>Pseudomonadati</taxon>
        <taxon>Pseudomonadota</taxon>
        <taxon>Gammaproteobacteria</taxon>
        <taxon>Aeromonadales</taxon>
        <taxon>Aeromonadaceae</taxon>
        <taxon>Oceanisphaera</taxon>
    </lineage>
</organism>
<gene>
    <name evidence="9" type="ORF">J3U76_08890</name>
</gene>
<feature type="domain" description="Protein glycosylation ligase" evidence="8">
    <location>
        <begin position="180"/>
        <end position="205"/>
    </location>
</feature>
<comment type="subcellular location">
    <subcellularLocation>
        <location evidence="1">Membrane</location>
        <topology evidence="1">Multi-pass membrane protein</topology>
    </subcellularLocation>
</comment>
<evidence type="ECO:0000259" key="8">
    <source>
        <dbReference type="Pfam" id="PF15864"/>
    </source>
</evidence>
<feature type="transmembrane region" description="Helical" evidence="5">
    <location>
        <begin position="460"/>
        <end position="479"/>
    </location>
</feature>
<feature type="transmembrane region" description="Helical" evidence="5">
    <location>
        <begin position="268"/>
        <end position="288"/>
    </location>
</feature>
<feature type="transmembrane region" description="Helical" evidence="5">
    <location>
        <begin position="361"/>
        <end position="383"/>
    </location>
</feature>
<keyword evidence="2 5" id="KW-0812">Transmembrane</keyword>
<accession>A0ABS3NGP4</accession>
<feature type="transmembrane region" description="Helical" evidence="5">
    <location>
        <begin position="43"/>
        <end position="64"/>
    </location>
</feature>
<evidence type="ECO:0000313" key="9">
    <source>
        <dbReference type="EMBL" id="MBO1519741.1"/>
    </source>
</evidence>
<evidence type="ECO:0000256" key="3">
    <source>
        <dbReference type="ARBA" id="ARBA00022989"/>
    </source>
</evidence>
<dbReference type="Pfam" id="PF15864">
    <property type="entry name" value="PglL_A"/>
    <property type="match status" value="1"/>
</dbReference>
<feature type="transmembrane region" description="Helical" evidence="5">
    <location>
        <begin position="184"/>
        <end position="205"/>
    </location>
</feature>
<evidence type="ECO:0000256" key="4">
    <source>
        <dbReference type="ARBA" id="ARBA00023136"/>
    </source>
</evidence>
<feature type="transmembrane region" description="Helical" evidence="5">
    <location>
        <begin position="141"/>
        <end position="164"/>
    </location>
</feature>
<keyword evidence="4 5" id="KW-0472">Membrane</keyword>
<feature type="domain" description="O-antigen ligase-related" evidence="6">
    <location>
        <begin position="226"/>
        <end position="376"/>
    </location>
</feature>
<dbReference type="Pfam" id="PF04932">
    <property type="entry name" value="Wzy_C"/>
    <property type="match status" value="1"/>
</dbReference>
<keyword evidence="3 5" id="KW-1133">Transmembrane helix</keyword>
<dbReference type="PANTHER" id="PTHR37422">
    <property type="entry name" value="TEICHURONIC ACID BIOSYNTHESIS PROTEIN TUAE"/>
    <property type="match status" value="1"/>
</dbReference>
<evidence type="ECO:0000313" key="10">
    <source>
        <dbReference type="Proteomes" id="UP000664882"/>
    </source>
</evidence>
<name>A0ABS3NGP4_9GAMM</name>
<feature type="transmembrane region" description="Helical" evidence="5">
    <location>
        <begin position="217"/>
        <end position="237"/>
    </location>
</feature>
<evidence type="ECO:0000256" key="5">
    <source>
        <dbReference type="SAM" id="Phobius"/>
    </source>
</evidence>
<dbReference type="InterPro" id="IPR007016">
    <property type="entry name" value="O-antigen_ligase-rel_domated"/>
</dbReference>
<protein>
    <submittedName>
        <fullName evidence="9">O-antigen ligase C-terminal domain-containing protein</fullName>
    </submittedName>
</protein>
<comment type="caution">
    <text evidence="9">The sequence shown here is derived from an EMBL/GenBank/DDBJ whole genome shotgun (WGS) entry which is preliminary data.</text>
</comment>
<dbReference type="GO" id="GO:0016874">
    <property type="term" value="F:ligase activity"/>
    <property type="evidence" value="ECO:0007669"/>
    <property type="project" value="UniProtKB-KW"/>
</dbReference>
<keyword evidence="10" id="KW-1185">Reference proteome</keyword>
<dbReference type="InterPro" id="IPR051533">
    <property type="entry name" value="WaaL-like"/>
</dbReference>
<reference evidence="9 10" key="1">
    <citation type="submission" date="2021-03" db="EMBL/GenBank/DDBJ databases">
        <title>Oceanisphaera sp. nov., isolated from the intestine.</title>
        <authorList>
            <person name="Zhao L.-H."/>
            <person name="Shi L.-F."/>
        </authorList>
    </citation>
    <scope>NUCLEOTIDE SEQUENCE [LARGE SCALE GENOMIC DNA]</scope>
    <source>
        <strain evidence="9 10">DM8</strain>
    </source>
</reference>
<sequence>MNEVWKGPGRWVLALFFVWALVGQHVFIHHLGGSDLDLPFNAISWLFVGAVFIAGAVVLHSRLAAGEQIQVSSSALWNWFSFATVLLWLPWLFALAADLVSLGLNMQAAYWQALPRLLGVSAGLLLFWVLQQCQFNARQRYFLLCTLLLLATVQIGFGLVQFFVLPADNWFMFNTKVRFPYGIFMQRNVMSSFVGSGVLLALYLLVRRSGGTGREHWRWWLWCSAVAAAGLVLVVLLQSRAGLYSLLAGLCLLLPVCWMRLTSRLQRTVLLALVVCGAGAGLALLVHFDLHRRALAVYGELGVRYEIWRTTLGLIAQNIWLGVGYGQFEPAYYAEAGRVFAASGVMPEMGGNLHHPHNEILMWWLEGGVITLLAWALLAWGVLGVLWRLSMGERLAMVALCLPLFAHLMSEYPMGHSSVHWIWLLVVVWYFDCESKSLKLEAGEEIAFSLKPEAGRSRKIKLAAVGLLVIGCGVVLYMATGLQTGYQLTQYQRGHFSEPKQLDAVSNPWFWGDRQALYRNSRLLTLAIKEQDLAAVQEYLVWSTAITARLPRTTLLHNHLVALFVADQLAPQGQSASDDWLAQLQLNYPRQRLFKEAALTKIKTQLATGEVPRIFQHLTPPVGSATYY</sequence>
<feature type="transmembrane region" description="Helical" evidence="5">
    <location>
        <begin position="76"/>
        <end position="97"/>
    </location>
</feature>
<feature type="transmembrane region" description="Helical" evidence="5">
    <location>
        <begin position="12"/>
        <end position="31"/>
    </location>
</feature>
<dbReference type="EMBL" id="JAGDFX010000009">
    <property type="protein sequence ID" value="MBO1519741.1"/>
    <property type="molecule type" value="Genomic_DNA"/>
</dbReference>
<keyword evidence="9" id="KW-0436">Ligase</keyword>
<dbReference type="Proteomes" id="UP000664882">
    <property type="component" value="Unassembled WGS sequence"/>
</dbReference>
<dbReference type="RefSeq" id="WP_208005622.1">
    <property type="nucleotide sequence ID" value="NZ_JAGDFX010000009.1"/>
</dbReference>
<feature type="transmembrane region" description="Helical" evidence="5">
    <location>
        <begin position="243"/>
        <end position="261"/>
    </location>
</feature>